<feature type="compositionally biased region" description="Gly residues" evidence="1">
    <location>
        <begin position="344"/>
        <end position="355"/>
    </location>
</feature>
<dbReference type="PROSITE" id="PS00092">
    <property type="entry name" value="N6_MTASE"/>
    <property type="match status" value="1"/>
</dbReference>
<protein>
    <submittedName>
        <fullName evidence="2">Uncharacterized protein</fullName>
    </submittedName>
</protein>
<dbReference type="Proteomes" id="UP000236333">
    <property type="component" value="Unassembled WGS sequence"/>
</dbReference>
<evidence type="ECO:0000313" key="2">
    <source>
        <dbReference type="EMBL" id="PNH12607.1"/>
    </source>
</evidence>
<dbReference type="GO" id="GO:0032259">
    <property type="term" value="P:methylation"/>
    <property type="evidence" value="ECO:0007669"/>
    <property type="project" value="InterPro"/>
</dbReference>
<feature type="region of interest" description="Disordered" evidence="1">
    <location>
        <begin position="1"/>
        <end position="55"/>
    </location>
</feature>
<keyword evidence="3" id="KW-1185">Reference proteome</keyword>
<dbReference type="EMBL" id="PGGS01000006">
    <property type="protein sequence ID" value="PNH12607.1"/>
    <property type="molecule type" value="Genomic_DNA"/>
</dbReference>
<feature type="compositionally biased region" description="Polar residues" evidence="1">
    <location>
        <begin position="41"/>
        <end position="52"/>
    </location>
</feature>
<dbReference type="InterPro" id="IPR002052">
    <property type="entry name" value="DNA_methylase_N6_adenine_CS"/>
</dbReference>
<evidence type="ECO:0000256" key="1">
    <source>
        <dbReference type="SAM" id="MobiDB-lite"/>
    </source>
</evidence>
<dbReference type="OrthoDB" id="541555at2759"/>
<dbReference type="AlphaFoldDB" id="A0A2J8AJA8"/>
<evidence type="ECO:0000313" key="3">
    <source>
        <dbReference type="Proteomes" id="UP000236333"/>
    </source>
</evidence>
<reference evidence="2 3" key="1">
    <citation type="journal article" date="2017" name="Mol. Biol. Evol.">
        <title>The 4-celled Tetrabaena socialis nuclear genome reveals the essential components for genetic control of cell number at the origin of multicellularity in the volvocine lineage.</title>
        <authorList>
            <person name="Featherston J."/>
            <person name="Arakaki Y."/>
            <person name="Hanschen E.R."/>
            <person name="Ferris P.J."/>
            <person name="Michod R.E."/>
            <person name="Olson B.J.S.C."/>
            <person name="Nozaki H."/>
            <person name="Durand P.M."/>
        </authorList>
    </citation>
    <scope>NUCLEOTIDE SEQUENCE [LARGE SCALE GENOMIC DNA]</scope>
    <source>
        <strain evidence="2 3">NIES-571</strain>
    </source>
</reference>
<dbReference type="InterPro" id="IPR029063">
    <property type="entry name" value="SAM-dependent_MTases_sf"/>
</dbReference>
<sequence length="394" mass="41365">MQGRMYQVTGTIGPQRHRQPSPPPAAAAAAKRSVRAASVSDVTPLQRRQQQRPAVAEAPLPTLLDGISPRTYTAAEVFQCHEESLFYSQTLEKLLPTVARREAQRAGPGPSAEAARGAAAAGGGETCGGGSKRPIEVLKVVEFGTGDGTPVIRALAKTSFDGVIHGFELNPTSADLAHKQADSAGLSGRYQVHTGCFYKGTSEPASPAAGARCIISNPPYLPAPDDDILMPELFGGQDGAGLTRDLLSLGFPYAILLVASYSNPASVLRHAAAAGYRVVDYLVTPLSFGTYSSQPKVRQWISEMRARGEAFYSGNTYLLSGVLFEKTDLPPLRADGNHRNHGTNGNGHGTNGHSGNGRAAGSLTVYHNAEGSDPVDGQQADDIAPTLLALLTAL</sequence>
<feature type="region of interest" description="Disordered" evidence="1">
    <location>
        <begin position="101"/>
        <end position="128"/>
    </location>
</feature>
<feature type="region of interest" description="Disordered" evidence="1">
    <location>
        <begin position="334"/>
        <end position="361"/>
    </location>
</feature>
<dbReference type="Gene3D" id="3.40.50.150">
    <property type="entry name" value="Vaccinia Virus protein VP39"/>
    <property type="match status" value="1"/>
</dbReference>
<accession>A0A2J8AJA8</accession>
<feature type="compositionally biased region" description="Low complexity" evidence="1">
    <location>
        <begin position="105"/>
        <end position="119"/>
    </location>
</feature>
<gene>
    <name evidence="2" type="ORF">TSOC_000456</name>
</gene>
<proteinExistence type="predicted"/>
<dbReference type="SUPFAM" id="SSF53335">
    <property type="entry name" value="S-adenosyl-L-methionine-dependent methyltransferases"/>
    <property type="match status" value="1"/>
</dbReference>
<comment type="caution">
    <text evidence="2">The sequence shown here is derived from an EMBL/GenBank/DDBJ whole genome shotgun (WGS) entry which is preliminary data.</text>
</comment>
<organism evidence="2 3">
    <name type="scientific">Tetrabaena socialis</name>
    <dbReference type="NCBI Taxonomy" id="47790"/>
    <lineage>
        <taxon>Eukaryota</taxon>
        <taxon>Viridiplantae</taxon>
        <taxon>Chlorophyta</taxon>
        <taxon>core chlorophytes</taxon>
        <taxon>Chlorophyceae</taxon>
        <taxon>CS clade</taxon>
        <taxon>Chlamydomonadales</taxon>
        <taxon>Tetrabaenaceae</taxon>
        <taxon>Tetrabaena</taxon>
    </lineage>
</organism>
<dbReference type="GO" id="GO:0003676">
    <property type="term" value="F:nucleic acid binding"/>
    <property type="evidence" value="ECO:0007669"/>
    <property type="project" value="InterPro"/>
</dbReference>
<name>A0A2J8AJA8_9CHLO</name>
<dbReference type="GO" id="GO:0008168">
    <property type="term" value="F:methyltransferase activity"/>
    <property type="evidence" value="ECO:0007669"/>
    <property type="project" value="InterPro"/>
</dbReference>
<feature type="compositionally biased region" description="Low complexity" evidence="1">
    <location>
        <begin position="26"/>
        <end position="40"/>
    </location>
</feature>